<dbReference type="Proteomes" id="UP000650628">
    <property type="component" value="Unassembled WGS sequence"/>
</dbReference>
<dbReference type="Gene3D" id="1.10.3730.20">
    <property type="match status" value="2"/>
</dbReference>
<dbReference type="GO" id="GO:0016020">
    <property type="term" value="C:membrane"/>
    <property type="evidence" value="ECO:0007669"/>
    <property type="project" value="InterPro"/>
</dbReference>
<feature type="transmembrane region" description="Helical" evidence="2">
    <location>
        <begin position="254"/>
        <end position="278"/>
    </location>
</feature>
<feature type="transmembrane region" description="Helical" evidence="2">
    <location>
        <begin position="137"/>
        <end position="156"/>
    </location>
</feature>
<reference evidence="4 5" key="1">
    <citation type="submission" date="2021-01" db="EMBL/GenBank/DDBJ databases">
        <title>Whole genome shotgun sequence of Planotetraspora mira NBRC 15435.</title>
        <authorList>
            <person name="Komaki H."/>
            <person name="Tamura T."/>
        </authorList>
    </citation>
    <scope>NUCLEOTIDE SEQUENCE [LARGE SCALE GENOMIC DNA]</scope>
    <source>
        <strain evidence="4 5">NBRC 15435</strain>
    </source>
</reference>
<evidence type="ECO:0000313" key="5">
    <source>
        <dbReference type="Proteomes" id="UP000650628"/>
    </source>
</evidence>
<dbReference type="InterPro" id="IPR000620">
    <property type="entry name" value="EamA_dom"/>
</dbReference>
<evidence type="ECO:0000256" key="2">
    <source>
        <dbReference type="SAM" id="Phobius"/>
    </source>
</evidence>
<name>A0A8J3TLE2_9ACTN</name>
<keyword evidence="2" id="KW-1133">Transmembrane helix</keyword>
<dbReference type="SUPFAM" id="SSF103481">
    <property type="entry name" value="Multidrug resistance efflux transporter EmrE"/>
    <property type="match status" value="2"/>
</dbReference>
<keyword evidence="2" id="KW-0472">Membrane</keyword>
<keyword evidence="2" id="KW-0812">Transmembrane</keyword>
<feature type="transmembrane region" description="Helical" evidence="2">
    <location>
        <begin position="194"/>
        <end position="215"/>
    </location>
</feature>
<proteinExistence type="inferred from homology"/>
<feature type="transmembrane region" description="Helical" evidence="2">
    <location>
        <begin position="53"/>
        <end position="75"/>
    </location>
</feature>
<feature type="domain" description="EamA" evidence="3">
    <location>
        <begin position="167"/>
        <end position="300"/>
    </location>
</feature>
<evidence type="ECO:0000256" key="1">
    <source>
        <dbReference type="ARBA" id="ARBA00007362"/>
    </source>
</evidence>
<feature type="transmembrane region" description="Helical" evidence="2">
    <location>
        <begin position="227"/>
        <end position="248"/>
    </location>
</feature>
<organism evidence="4 5">
    <name type="scientific">Planotetraspora mira</name>
    <dbReference type="NCBI Taxonomy" id="58121"/>
    <lineage>
        <taxon>Bacteria</taxon>
        <taxon>Bacillati</taxon>
        <taxon>Actinomycetota</taxon>
        <taxon>Actinomycetes</taxon>
        <taxon>Streptosporangiales</taxon>
        <taxon>Streptosporangiaceae</taxon>
        <taxon>Planotetraspora</taxon>
    </lineage>
</organism>
<accession>A0A8J3TLE2</accession>
<feature type="transmembrane region" description="Helical" evidence="2">
    <location>
        <begin position="81"/>
        <end position="101"/>
    </location>
</feature>
<dbReference type="EMBL" id="BOOO01000009">
    <property type="protein sequence ID" value="GII28543.1"/>
    <property type="molecule type" value="Genomic_DNA"/>
</dbReference>
<comment type="similarity">
    <text evidence="1">Belongs to the EamA transporter family.</text>
</comment>
<feature type="transmembrane region" description="Helical" evidence="2">
    <location>
        <begin position="26"/>
        <end position="46"/>
    </location>
</feature>
<protein>
    <submittedName>
        <fullName evidence="4">Membrane protein</fullName>
    </submittedName>
</protein>
<dbReference type="InterPro" id="IPR037185">
    <property type="entry name" value="EmrE-like"/>
</dbReference>
<keyword evidence="5" id="KW-1185">Reference proteome</keyword>
<feature type="transmembrane region" description="Helical" evidence="2">
    <location>
        <begin position="163"/>
        <end position="182"/>
    </location>
</feature>
<sequence>MTARSVLPHAVVESLAAGAPSSHMDAAVVAVVLGAALLHATWNAIAHGSPDRLTGFALIGIPFTAIGAIGVAVNGLPPADAWPFIVISSILTVTYQLLLLASYQLGQFSQTYPLARGTSPWVVAVVSVTLLGQELSWTEAAGVAVVSIGLMGLVFIGGLPDRASMPALAAAFATGVMIAAYTTVDGVGVRHAPVLTYASWLFLFQGPALPLIAVVRRGRALPGLMRPSLAAGLGGGAASVLAYGLVLWAQTRGALAPIAALRETSIIFGAIIGAVFLGERFGSKRALASVVVVAGIVLINLS</sequence>
<comment type="caution">
    <text evidence="4">The sequence shown here is derived from an EMBL/GenBank/DDBJ whole genome shotgun (WGS) entry which is preliminary data.</text>
</comment>
<evidence type="ECO:0000259" key="3">
    <source>
        <dbReference type="Pfam" id="PF00892"/>
    </source>
</evidence>
<gene>
    <name evidence="4" type="ORF">Pmi06nite_19850</name>
</gene>
<evidence type="ECO:0000313" key="4">
    <source>
        <dbReference type="EMBL" id="GII28543.1"/>
    </source>
</evidence>
<dbReference type="Pfam" id="PF00892">
    <property type="entry name" value="EamA"/>
    <property type="match status" value="1"/>
</dbReference>
<dbReference type="AlphaFoldDB" id="A0A8J3TLE2"/>